<dbReference type="SUPFAM" id="SSF55961">
    <property type="entry name" value="Bet v1-like"/>
    <property type="match status" value="1"/>
</dbReference>
<dbReference type="CDD" id="cd07814">
    <property type="entry name" value="SRPBCC_CalC_Aha1-like"/>
    <property type="match status" value="1"/>
</dbReference>
<dbReference type="RefSeq" id="WP_253235828.1">
    <property type="nucleotide sequence ID" value="NZ_JAMYJR010000002.1"/>
</dbReference>
<dbReference type="InterPro" id="IPR023393">
    <property type="entry name" value="START-like_dom_sf"/>
</dbReference>
<proteinExistence type="predicted"/>
<dbReference type="EMBL" id="JAMYJR010000002">
    <property type="protein sequence ID" value="MCO8269696.1"/>
    <property type="molecule type" value="Genomic_DNA"/>
</dbReference>
<reference evidence="1 2" key="1">
    <citation type="submission" date="2022-06" db="EMBL/GenBank/DDBJ databases">
        <title>New Species of the Genus Actinoplanes, ActinopZanes ferrugineus.</title>
        <authorList>
            <person name="Ding P."/>
        </authorList>
    </citation>
    <scope>NUCLEOTIDE SEQUENCE [LARGE SCALE GENOMIC DNA]</scope>
    <source>
        <strain evidence="1 2">TRM88003</strain>
    </source>
</reference>
<gene>
    <name evidence="1" type="ORF">M1L60_03715</name>
</gene>
<dbReference type="Gene3D" id="3.30.530.20">
    <property type="match status" value="1"/>
</dbReference>
<accession>A0ABT1DIP9</accession>
<comment type="caution">
    <text evidence="1">The sequence shown here is derived from an EMBL/GenBank/DDBJ whole genome shotgun (WGS) entry which is preliminary data.</text>
</comment>
<organism evidence="1 2">
    <name type="scientific">Paractinoplanes aksuensis</name>
    <dbReference type="NCBI Taxonomy" id="2939490"/>
    <lineage>
        <taxon>Bacteria</taxon>
        <taxon>Bacillati</taxon>
        <taxon>Actinomycetota</taxon>
        <taxon>Actinomycetes</taxon>
        <taxon>Micromonosporales</taxon>
        <taxon>Micromonosporaceae</taxon>
        <taxon>Paractinoplanes</taxon>
    </lineage>
</organism>
<name>A0ABT1DIP9_9ACTN</name>
<keyword evidence="2" id="KW-1185">Reference proteome</keyword>
<evidence type="ECO:0000313" key="2">
    <source>
        <dbReference type="Proteomes" id="UP001523369"/>
    </source>
</evidence>
<dbReference type="Proteomes" id="UP001523369">
    <property type="component" value="Unassembled WGS sequence"/>
</dbReference>
<protein>
    <submittedName>
        <fullName evidence="1">SRPBCC domain-containing protein</fullName>
    </submittedName>
</protein>
<evidence type="ECO:0000313" key="1">
    <source>
        <dbReference type="EMBL" id="MCO8269696.1"/>
    </source>
</evidence>
<sequence>MGKEYEIGVEVTVPADPEQVWAAVATGPGLSSWYIGRTDIDDSTVRTAFGSGTMPPAEITTADEPGHFAFRTATAPDGRFQAFEFLVEGRDRSATVLRAVSSGFLPGDDWADEYEAMSHGLSLFFATLVEHLRHFAGRTGTPDTTFGPPIDDWPGAWNDLHDTLGLSATPKPGDVTGDGGTVYFAGPHALALRTPEGLFRYIRGFHGSMVAAHVIFPPAP</sequence>